<keyword evidence="2 6" id="KW-0489">Methyltransferase</keyword>
<dbReference type="SUPFAM" id="SSF75217">
    <property type="entry name" value="alpha/beta knot"/>
    <property type="match status" value="1"/>
</dbReference>
<dbReference type="Proteomes" id="UP000198717">
    <property type="component" value="Unassembled WGS sequence"/>
</dbReference>
<evidence type="ECO:0000313" key="7">
    <source>
        <dbReference type="EMBL" id="SDD95867.1"/>
    </source>
</evidence>
<dbReference type="GO" id="GO:0003723">
    <property type="term" value="F:RNA binding"/>
    <property type="evidence" value="ECO:0007669"/>
    <property type="project" value="InterPro"/>
</dbReference>
<protein>
    <submittedName>
        <fullName evidence="6">tRNA (Cytidine/uridine-2'-O-)-methyltransferase TrmJ</fullName>
    </submittedName>
    <submittedName>
        <fullName evidence="7">tRNA/rRNA methyltransferase</fullName>
    </submittedName>
</protein>
<dbReference type="EMBL" id="BJVY01000058">
    <property type="protein sequence ID" value="GEL75020.1"/>
    <property type="molecule type" value="Genomic_DNA"/>
</dbReference>
<dbReference type="CDD" id="cd18093">
    <property type="entry name" value="SpoU-like_TrmJ"/>
    <property type="match status" value="1"/>
</dbReference>
<evidence type="ECO:0000259" key="5">
    <source>
        <dbReference type="Pfam" id="PF00588"/>
    </source>
</evidence>
<keyword evidence="3 6" id="KW-0808">Transferase</keyword>
<evidence type="ECO:0000256" key="3">
    <source>
        <dbReference type="ARBA" id="ARBA00022679"/>
    </source>
</evidence>
<dbReference type="PIRSF" id="PIRSF004808">
    <property type="entry name" value="LasT"/>
    <property type="match status" value="1"/>
</dbReference>
<evidence type="ECO:0000256" key="1">
    <source>
        <dbReference type="ARBA" id="ARBA00007228"/>
    </source>
</evidence>
<dbReference type="GO" id="GO:0002128">
    <property type="term" value="P:tRNA nucleoside ribose methylation"/>
    <property type="evidence" value="ECO:0007669"/>
    <property type="project" value="TreeGrafter"/>
</dbReference>
<dbReference type="RefSeq" id="WP_090489520.1">
    <property type="nucleotide sequence ID" value="NZ_BJVY01000058.1"/>
</dbReference>
<dbReference type="Pfam" id="PF00588">
    <property type="entry name" value="SpoU_methylase"/>
    <property type="match status" value="1"/>
</dbReference>
<keyword evidence="8" id="KW-1185">Reference proteome</keyword>
<dbReference type="InterPro" id="IPR029026">
    <property type="entry name" value="tRNA_m1G_MTases_N"/>
</dbReference>
<accession>A0A511HN53</accession>
<keyword evidence="4" id="KW-0949">S-adenosyl-L-methionine</keyword>
<dbReference type="GO" id="GO:0008173">
    <property type="term" value="F:RNA methyltransferase activity"/>
    <property type="evidence" value="ECO:0007669"/>
    <property type="project" value="InterPro"/>
</dbReference>
<dbReference type="Gene3D" id="1.10.8.590">
    <property type="match status" value="1"/>
</dbReference>
<evidence type="ECO:0000313" key="6">
    <source>
        <dbReference type="EMBL" id="GEL75020.1"/>
    </source>
</evidence>
<dbReference type="InterPro" id="IPR029028">
    <property type="entry name" value="Alpha/beta_knot_MTases"/>
</dbReference>
<dbReference type="PANTHER" id="PTHR42786">
    <property type="entry name" value="TRNA/RRNA METHYLTRANSFERASE"/>
    <property type="match status" value="1"/>
</dbReference>
<dbReference type="AlphaFoldDB" id="A0A511HN53"/>
<comment type="caution">
    <text evidence="6">The sequence shown here is derived from an EMBL/GenBank/DDBJ whole genome shotgun (WGS) entry which is preliminary data.</text>
</comment>
<dbReference type="InterPro" id="IPR001537">
    <property type="entry name" value="SpoU_MeTrfase"/>
</dbReference>
<dbReference type="EMBL" id="FNAJ01000003">
    <property type="protein sequence ID" value="SDD95867.1"/>
    <property type="molecule type" value="Genomic_DNA"/>
</dbReference>
<reference evidence="6 9" key="2">
    <citation type="submission" date="2019-07" db="EMBL/GenBank/DDBJ databases">
        <title>Whole genome shotgun sequence of Myxococcus virescens NBRC 100334.</title>
        <authorList>
            <person name="Hosoyama A."/>
            <person name="Uohara A."/>
            <person name="Ohji S."/>
            <person name="Ichikawa N."/>
        </authorList>
    </citation>
    <scope>NUCLEOTIDE SEQUENCE [LARGE SCALE GENOMIC DNA]</scope>
    <source>
        <strain evidence="6 9">NBRC 100334</strain>
    </source>
</reference>
<evidence type="ECO:0000313" key="9">
    <source>
        <dbReference type="Proteomes" id="UP000321224"/>
    </source>
</evidence>
<dbReference type="InterPro" id="IPR004384">
    <property type="entry name" value="RNA_MeTrfase_TrmJ/LasT"/>
</dbReference>
<evidence type="ECO:0000256" key="2">
    <source>
        <dbReference type="ARBA" id="ARBA00022603"/>
    </source>
</evidence>
<dbReference type="PANTHER" id="PTHR42786:SF1">
    <property type="entry name" value="TRNA (CYTIDINE_URIDINE-2'-O-)-METHYLTRANSFERASE TRMJ"/>
    <property type="match status" value="1"/>
</dbReference>
<evidence type="ECO:0000313" key="8">
    <source>
        <dbReference type="Proteomes" id="UP000198717"/>
    </source>
</evidence>
<comment type="similarity">
    <text evidence="1">Belongs to the class IV-like SAM-binding methyltransferase superfamily. RNA methyltransferase TrmH family.</text>
</comment>
<evidence type="ECO:0000256" key="4">
    <source>
        <dbReference type="ARBA" id="ARBA00022691"/>
    </source>
</evidence>
<name>A0A511HN53_9BACT</name>
<sequence>MVLPVRFVLMRPRNAENLGAAARALKNCGLSDWVWVRPEVEDLEPARRLAVHAGDVLDAARRADTLEEAVADCVWVVGTSSRKVEGKRRLPPRAVGEELVARAPQGPVALVFGDERSGLTNAEVERVHDLSAVPTAPEQPSINLAQAVLLYAYEVRVAMLEAAATPPGPLPAAATDAELAQVESTLESILTTGGFLVDAQPGRTAVRDLFAPLRRSRLTRKEARLWLAALHSLRKRQPAP</sequence>
<proteinExistence type="inferred from homology"/>
<organism evidence="6 9">
    <name type="scientific">Myxococcus virescens</name>
    <dbReference type="NCBI Taxonomy" id="83456"/>
    <lineage>
        <taxon>Bacteria</taxon>
        <taxon>Pseudomonadati</taxon>
        <taxon>Myxococcota</taxon>
        <taxon>Myxococcia</taxon>
        <taxon>Myxococcales</taxon>
        <taxon>Cystobacterineae</taxon>
        <taxon>Myxococcaceae</taxon>
        <taxon>Myxococcus</taxon>
    </lineage>
</organism>
<dbReference type="Proteomes" id="UP000321224">
    <property type="component" value="Unassembled WGS sequence"/>
</dbReference>
<dbReference type="Gene3D" id="3.40.1280.10">
    <property type="match status" value="1"/>
</dbReference>
<gene>
    <name evidence="6" type="primary">trmJ</name>
    <name evidence="6" type="ORF">MVI01_68040</name>
    <name evidence="7" type="ORF">SAMN04488504_103414</name>
</gene>
<feature type="domain" description="tRNA/rRNA methyltransferase SpoU type" evidence="5">
    <location>
        <begin position="5"/>
        <end position="153"/>
    </location>
</feature>
<dbReference type="GO" id="GO:0005829">
    <property type="term" value="C:cytosol"/>
    <property type="evidence" value="ECO:0007669"/>
    <property type="project" value="TreeGrafter"/>
</dbReference>
<reference evidence="7 8" key="1">
    <citation type="submission" date="2016-10" db="EMBL/GenBank/DDBJ databases">
        <authorList>
            <person name="Varghese N."/>
            <person name="Submissions S."/>
        </authorList>
    </citation>
    <scope>NUCLEOTIDE SEQUENCE [LARGE SCALE GENOMIC DNA]</scope>
    <source>
        <strain evidence="7 8">DSM 2260</strain>
    </source>
</reference>